<name>A0A7Z1GY99_9PSED</name>
<dbReference type="Pfam" id="PF03797">
    <property type="entry name" value="Autotransporter"/>
    <property type="match status" value="1"/>
</dbReference>
<dbReference type="InterPro" id="IPR003991">
    <property type="entry name" value="Pertactin_virulence_factor"/>
</dbReference>
<organism evidence="4 5">
    <name type="scientific">Pseudomonas poae</name>
    <dbReference type="NCBI Taxonomy" id="200451"/>
    <lineage>
        <taxon>Bacteria</taxon>
        <taxon>Pseudomonadati</taxon>
        <taxon>Pseudomonadota</taxon>
        <taxon>Gammaproteobacteria</taxon>
        <taxon>Pseudomonadales</taxon>
        <taxon>Pseudomonadaceae</taxon>
        <taxon>Pseudomonas</taxon>
    </lineage>
</organism>
<dbReference type="InterPro" id="IPR006315">
    <property type="entry name" value="OM_autotransptr_brl_dom"/>
</dbReference>
<dbReference type="RefSeq" id="WP_166655320.1">
    <property type="nucleotide sequence ID" value="NZ_PDJN01000001.1"/>
</dbReference>
<dbReference type="InterPro" id="IPR005546">
    <property type="entry name" value="Autotransporte_beta"/>
</dbReference>
<accession>A0A7Z1GY99</accession>
<protein>
    <submittedName>
        <fullName evidence="4">Outer membrane autotransporter protein</fullName>
    </submittedName>
</protein>
<dbReference type="CDD" id="cd01343">
    <property type="entry name" value="PL1_Passenger_AT"/>
    <property type="match status" value="1"/>
</dbReference>
<dbReference type="SUPFAM" id="SSF51126">
    <property type="entry name" value="Pectin lyase-like"/>
    <property type="match status" value="1"/>
</dbReference>
<keyword evidence="1 2" id="KW-0732">Signal</keyword>
<sequence length="751" mass="78398">MNTQSIFKLNPLAFVVKVASIASLLALAPHAQARLIENRTETIDFHDVLDSYTLENATLNVIEGRTESVYAARSNLNLSDSSTVLGTVVAQAGSNVNVDTSRVVAQGDFNAGITLYSSNALINGSVISSADYDGLVLSRFSGSTVGSNATVNGSVVSGATGGAAVGGHSVLNLDRSIVQGTDAGSFGLKLQGAEAHARQSVITGGLNGVVLTNEPRSVLANSLVLDNTHVTGETGAAIVVEGLLGRGANASIEVLNGSTLSGGNGNLLEVKDGSSATVRVDNSQLLGNVIVESGSTTHLDLQNRAALTGRLENVSSLSIGSQSLWDMTGNSQVGALNLSGGMIRFGASDAFYQLDLTSLSGNGTFVMGTDFARGLTDFLNITGSASGNHQLLLSSSGVEPVSANEVRIVHTGGGDAQFSLIGGSVDVGAWSYGLKQDGNDWFLDPSSRVISPGTRSVLALFNAAPTVWYGELSSLRTRMGELRHNGAESGGWVRSYGNKFEAKGGAGNGYTQSQRGFSLGADMPMMDSPWLLGVMAGHSESDLDVGRGTSGTIKSYYVGAYATWMDEDSGYYFDGVAKVNHLRNDSKVGLSDGAQAKGNYSTNALGVSAEVGRNIRLDDAFFVEPFAQASVMTTKGKSYQLDNGMQAKGDHTHSVLGKLGVTVGRDFVLDSGSVVQPYLRGAVAHEFAKNNKVSVNNQTFNNDLSGSRAEFGAGVSVSLSQNLQLHADFEHAKGKRIDQPWGANVGVRYSW</sequence>
<evidence type="ECO:0000256" key="2">
    <source>
        <dbReference type="SAM" id="SignalP"/>
    </source>
</evidence>
<dbReference type="InterPro" id="IPR011050">
    <property type="entry name" value="Pectin_lyase_fold/virulence"/>
</dbReference>
<dbReference type="PANTHER" id="PTHR35037">
    <property type="entry name" value="C-TERMINAL REGION OF AIDA-LIKE PROTEIN"/>
    <property type="match status" value="1"/>
</dbReference>
<dbReference type="PRINTS" id="PR01484">
    <property type="entry name" value="PRTACTNFAMLY"/>
</dbReference>
<reference evidence="4 5" key="1">
    <citation type="submission" date="2017-09" db="EMBL/GenBank/DDBJ databases">
        <authorList>
            <person name="DeBolt S."/>
            <person name="Huntemann M."/>
            <person name="Clum A."/>
            <person name="Pillay M."/>
            <person name="Palaniappan K."/>
            <person name="Varghese N."/>
            <person name="Mikhailova N."/>
            <person name="Stamatis D."/>
            <person name="Reddy T."/>
            <person name="Daum C."/>
            <person name="Shapiro N."/>
            <person name="Ivanova N."/>
            <person name="Kyrpides N."/>
            <person name="Woyke T."/>
        </authorList>
    </citation>
    <scope>NUCLEOTIDE SEQUENCE [LARGE SCALE GENOMIC DNA]</scope>
    <source>
        <strain evidence="4 5">A2-S9</strain>
    </source>
</reference>
<dbReference type="Gene3D" id="2.160.20.20">
    <property type="match status" value="1"/>
</dbReference>
<evidence type="ECO:0000256" key="1">
    <source>
        <dbReference type="ARBA" id="ARBA00022729"/>
    </source>
</evidence>
<dbReference type="InterPro" id="IPR036709">
    <property type="entry name" value="Autotransporte_beta_dom_sf"/>
</dbReference>
<gene>
    <name evidence="4" type="ORF">DM05_2446</name>
</gene>
<dbReference type="Proteomes" id="UP000221580">
    <property type="component" value="Unassembled WGS sequence"/>
</dbReference>
<evidence type="ECO:0000313" key="5">
    <source>
        <dbReference type="Proteomes" id="UP000221580"/>
    </source>
</evidence>
<dbReference type="NCBIfam" id="TIGR01414">
    <property type="entry name" value="autotrans_barl"/>
    <property type="match status" value="1"/>
</dbReference>
<dbReference type="InterPro" id="IPR051551">
    <property type="entry name" value="Autotransporter_adhesion"/>
</dbReference>
<evidence type="ECO:0000259" key="3">
    <source>
        <dbReference type="PROSITE" id="PS51208"/>
    </source>
</evidence>
<dbReference type="SMART" id="SM00869">
    <property type="entry name" value="Autotransporter"/>
    <property type="match status" value="1"/>
</dbReference>
<dbReference type="Gene3D" id="2.40.128.130">
    <property type="entry name" value="Autotransporter beta-domain"/>
    <property type="match status" value="1"/>
</dbReference>
<dbReference type="PROSITE" id="PS51208">
    <property type="entry name" value="AUTOTRANSPORTER"/>
    <property type="match status" value="1"/>
</dbReference>
<dbReference type="AlphaFoldDB" id="A0A7Z1GY99"/>
<comment type="caution">
    <text evidence="4">The sequence shown here is derived from an EMBL/GenBank/DDBJ whole genome shotgun (WGS) entry which is preliminary data.</text>
</comment>
<dbReference type="InterPro" id="IPR004899">
    <property type="entry name" value="Pertactin_central"/>
</dbReference>
<feature type="signal peptide" evidence="2">
    <location>
        <begin position="1"/>
        <end position="33"/>
    </location>
</feature>
<dbReference type="SUPFAM" id="SSF103515">
    <property type="entry name" value="Autotransporter"/>
    <property type="match status" value="1"/>
</dbReference>
<feature type="domain" description="Autotransporter" evidence="3">
    <location>
        <begin position="484"/>
        <end position="751"/>
    </location>
</feature>
<dbReference type="EMBL" id="PDJN01000001">
    <property type="protein sequence ID" value="PFG72065.1"/>
    <property type="molecule type" value="Genomic_DNA"/>
</dbReference>
<feature type="chain" id="PRO_5030621088" evidence="2">
    <location>
        <begin position="34"/>
        <end position="751"/>
    </location>
</feature>
<dbReference type="Pfam" id="PF03212">
    <property type="entry name" value="Pertactin"/>
    <property type="match status" value="1"/>
</dbReference>
<dbReference type="PANTHER" id="PTHR35037:SF7">
    <property type="entry name" value="AUTOTRANSPORTER"/>
    <property type="match status" value="1"/>
</dbReference>
<dbReference type="InterPro" id="IPR012332">
    <property type="entry name" value="Autotransporter_pectin_lyase_C"/>
</dbReference>
<reference evidence="4 5" key="2">
    <citation type="submission" date="2017-10" db="EMBL/GenBank/DDBJ databases">
        <title>Bacterial endophytes that colonize and modify switchgrass growth.</title>
        <authorList>
            <person name="Debolt S."/>
        </authorList>
    </citation>
    <scope>NUCLEOTIDE SEQUENCE [LARGE SCALE GENOMIC DNA]</scope>
    <source>
        <strain evidence="4 5">A2-S9</strain>
    </source>
</reference>
<evidence type="ECO:0000313" key="4">
    <source>
        <dbReference type="EMBL" id="PFG72065.1"/>
    </source>
</evidence>
<proteinExistence type="predicted"/>
<dbReference type="GO" id="GO:0019867">
    <property type="term" value="C:outer membrane"/>
    <property type="evidence" value="ECO:0007669"/>
    <property type="project" value="InterPro"/>
</dbReference>